<sequence>MVKSSNTSAVAAATGRSWDDWIALLDKSDARRMDHTQIAALALKLMPETVEQKEWWAQHTAVAFGQHAGLRVPGQTSAGDFQLSTTRTVPGNMDETLQAWLELVESYTEFGGVPIEDEPSTSSTDRWRYWRVALADGTRVVVNISDKPGGKSTVGLQHSKLDSAEAIQYWRPVWKELLAKL</sequence>
<protein>
    <recommendedName>
        <fullName evidence="3">DUF4287 domain-containing protein</fullName>
    </recommendedName>
</protein>
<accession>A0ABU2AZ07</accession>
<keyword evidence="2" id="KW-1185">Reference proteome</keyword>
<evidence type="ECO:0008006" key="3">
    <source>
        <dbReference type="Google" id="ProtNLM"/>
    </source>
</evidence>
<organism evidence="1 2">
    <name type="scientific">Enteractinococcus fodinae</name>
    <dbReference type="NCBI Taxonomy" id="684663"/>
    <lineage>
        <taxon>Bacteria</taxon>
        <taxon>Bacillati</taxon>
        <taxon>Actinomycetota</taxon>
        <taxon>Actinomycetes</taxon>
        <taxon>Micrococcales</taxon>
        <taxon>Micrococcaceae</taxon>
    </lineage>
</organism>
<evidence type="ECO:0000313" key="2">
    <source>
        <dbReference type="Proteomes" id="UP001183794"/>
    </source>
</evidence>
<evidence type="ECO:0000313" key="1">
    <source>
        <dbReference type="EMBL" id="MDR7346589.1"/>
    </source>
</evidence>
<proteinExistence type="predicted"/>
<name>A0ABU2AZ07_9MICC</name>
<reference evidence="1 2" key="1">
    <citation type="submission" date="2023-07" db="EMBL/GenBank/DDBJ databases">
        <title>Sequencing the genomes of 1000 actinobacteria strains.</title>
        <authorList>
            <person name="Klenk H.-P."/>
        </authorList>
    </citation>
    <scope>NUCLEOTIDE SEQUENCE [LARGE SCALE GENOMIC DNA]</scope>
    <source>
        <strain evidence="1 2">DSM 22966</strain>
    </source>
</reference>
<gene>
    <name evidence="1" type="ORF">J2S62_000846</name>
</gene>
<dbReference type="Proteomes" id="UP001183794">
    <property type="component" value="Unassembled WGS sequence"/>
</dbReference>
<dbReference type="RefSeq" id="WP_310171727.1">
    <property type="nucleotide sequence ID" value="NZ_BAABHE010000002.1"/>
</dbReference>
<comment type="caution">
    <text evidence="1">The sequence shown here is derived from an EMBL/GenBank/DDBJ whole genome shotgun (WGS) entry which is preliminary data.</text>
</comment>
<dbReference type="EMBL" id="JAVDYJ010000001">
    <property type="protein sequence ID" value="MDR7346589.1"/>
    <property type="molecule type" value="Genomic_DNA"/>
</dbReference>